<sequence>MDKVTNPVHAGSGKQKEQYGTIRRNQQPCIEHRTRSSSKNSPSTNDHSTTPANAPLANTGLCASLIQNWFYRC</sequence>
<keyword evidence="3" id="KW-1185">Reference proteome</keyword>
<dbReference type="HOGENOM" id="CLU_2706617_0_0_1"/>
<dbReference type="Proteomes" id="UP000054248">
    <property type="component" value="Unassembled WGS sequence"/>
</dbReference>
<name>A0A0C3PWI7_9AGAM</name>
<dbReference type="EMBL" id="KN823224">
    <property type="protein sequence ID" value="KIO19385.1"/>
    <property type="molecule type" value="Genomic_DNA"/>
</dbReference>
<organism evidence="2 3">
    <name type="scientific">Tulasnella calospora MUT 4182</name>
    <dbReference type="NCBI Taxonomy" id="1051891"/>
    <lineage>
        <taxon>Eukaryota</taxon>
        <taxon>Fungi</taxon>
        <taxon>Dikarya</taxon>
        <taxon>Basidiomycota</taxon>
        <taxon>Agaricomycotina</taxon>
        <taxon>Agaricomycetes</taxon>
        <taxon>Cantharellales</taxon>
        <taxon>Tulasnellaceae</taxon>
        <taxon>Tulasnella</taxon>
    </lineage>
</organism>
<evidence type="ECO:0000313" key="2">
    <source>
        <dbReference type="EMBL" id="KIO19385.1"/>
    </source>
</evidence>
<reference evidence="2 3" key="1">
    <citation type="submission" date="2014-04" db="EMBL/GenBank/DDBJ databases">
        <authorList>
            <consortium name="DOE Joint Genome Institute"/>
            <person name="Kuo A."/>
            <person name="Girlanda M."/>
            <person name="Perotto S."/>
            <person name="Kohler A."/>
            <person name="Nagy L.G."/>
            <person name="Floudas D."/>
            <person name="Copeland A."/>
            <person name="Barry K.W."/>
            <person name="Cichocki N."/>
            <person name="Veneault-Fourrey C."/>
            <person name="LaButti K."/>
            <person name="Lindquist E.A."/>
            <person name="Lipzen A."/>
            <person name="Lundell T."/>
            <person name="Morin E."/>
            <person name="Murat C."/>
            <person name="Sun H."/>
            <person name="Tunlid A."/>
            <person name="Henrissat B."/>
            <person name="Grigoriev I.V."/>
            <person name="Hibbett D.S."/>
            <person name="Martin F."/>
            <person name="Nordberg H.P."/>
            <person name="Cantor M.N."/>
            <person name="Hua S.X."/>
        </authorList>
    </citation>
    <scope>NUCLEOTIDE SEQUENCE [LARGE SCALE GENOMIC DNA]</scope>
    <source>
        <strain evidence="2 3">MUT 4182</strain>
    </source>
</reference>
<accession>A0A0C3PWI7</accession>
<protein>
    <submittedName>
        <fullName evidence="2">Uncharacterized protein</fullName>
    </submittedName>
</protein>
<feature type="compositionally biased region" description="Polar residues" evidence="1">
    <location>
        <begin position="37"/>
        <end position="52"/>
    </location>
</feature>
<feature type="region of interest" description="Disordered" evidence="1">
    <location>
        <begin position="1"/>
        <end position="56"/>
    </location>
</feature>
<dbReference type="AlphaFoldDB" id="A0A0C3PWI7"/>
<gene>
    <name evidence="2" type="ORF">M407DRAFT_148163</name>
</gene>
<evidence type="ECO:0000313" key="3">
    <source>
        <dbReference type="Proteomes" id="UP000054248"/>
    </source>
</evidence>
<evidence type="ECO:0000256" key="1">
    <source>
        <dbReference type="SAM" id="MobiDB-lite"/>
    </source>
</evidence>
<proteinExistence type="predicted"/>
<reference evidence="3" key="2">
    <citation type="submission" date="2015-01" db="EMBL/GenBank/DDBJ databases">
        <title>Evolutionary Origins and Diversification of the Mycorrhizal Mutualists.</title>
        <authorList>
            <consortium name="DOE Joint Genome Institute"/>
            <consortium name="Mycorrhizal Genomics Consortium"/>
            <person name="Kohler A."/>
            <person name="Kuo A."/>
            <person name="Nagy L.G."/>
            <person name="Floudas D."/>
            <person name="Copeland A."/>
            <person name="Barry K.W."/>
            <person name="Cichocki N."/>
            <person name="Veneault-Fourrey C."/>
            <person name="LaButti K."/>
            <person name="Lindquist E.A."/>
            <person name="Lipzen A."/>
            <person name="Lundell T."/>
            <person name="Morin E."/>
            <person name="Murat C."/>
            <person name="Riley R."/>
            <person name="Ohm R."/>
            <person name="Sun H."/>
            <person name="Tunlid A."/>
            <person name="Henrissat B."/>
            <person name="Grigoriev I.V."/>
            <person name="Hibbett D.S."/>
            <person name="Martin F."/>
        </authorList>
    </citation>
    <scope>NUCLEOTIDE SEQUENCE [LARGE SCALE GENOMIC DNA]</scope>
    <source>
        <strain evidence="3">MUT 4182</strain>
    </source>
</reference>